<dbReference type="HOGENOM" id="CLU_068627_0_0_9"/>
<dbReference type="GO" id="GO:0009236">
    <property type="term" value="P:cobalamin biosynthetic process"/>
    <property type="evidence" value="ECO:0007669"/>
    <property type="project" value="UniProtKB-UniPathway"/>
</dbReference>
<dbReference type="NCBIfam" id="TIGR00715">
    <property type="entry name" value="precor6x_red"/>
    <property type="match status" value="1"/>
</dbReference>
<evidence type="ECO:0000256" key="1">
    <source>
        <dbReference type="ARBA" id="ARBA00004953"/>
    </source>
</evidence>
<dbReference type="Proteomes" id="UP000005439">
    <property type="component" value="Chromosome"/>
</dbReference>
<dbReference type="EMBL" id="CP003179">
    <property type="protein sequence ID" value="AEW05759.1"/>
    <property type="molecule type" value="Genomic_DNA"/>
</dbReference>
<name>G8TU87_SULAD</name>
<dbReference type="STRING" id="679936.Sulac_2289"/>
<protein>
    <submittedName>
        <fullName evidence="4">Precorrin-6x reductase</fullName>
    </submittedName>
</protein>
<keyword evidence="3" id="KW-0560">Oxidoreductase</keyword>
<dbReference type="AlphaFoldDB" id="G8TU87"/>
<dbReference type="GO" id="GO:0016994">
    <property type="term" value="F:precorrin-6A reductase activity"/>
    <property type="evidence" value="ECO:0007669"/>
    <property type="project" value="InterPro"/>
</dbReference>
<accession>G8TU87</accession>
<keyword evidence="5" id="KW-1185">Reference proteome</keyword>
<dbReference type="UniPathway" id="UPA00148"/>
<sequence length="254" mass="27987">MIFVLAGTGDARELAIALNRAGFPLLASVATDNAARSLLDAGIPTRVGKLTATEMVDLWKDKGVRMVVDASHPFAEEAHRHAMRAAETFNVPYLRFERAVTRYDGPITWVAGYEEAADVAFEKKGSIFLATGGKTLAIFARRLLGQPDIRLVVRLLPRVDNMEQCAALGIPQRDIVAMQGPFSRELNHALFRHFETTLMVTKDSGEAGGVDEKIEAAWDLGIEVVMIERPPIAYGRMFSDADALIWEVSRQYAV</sequence>
<organism evidence="4 5">
    <name type="scientific">Sulfobacillus acidophilus (strain ATCC 700253 / DSM 10332 / NAL)</name>
    <dbReference type="NCBI Taxonomy" id="679936"/>
    <lineage>
        <taxon>Bacteria</taxon>
        <taxon>Bacillati</taxon>
        <taxon>Bacillota</taxon>
        <taxon>Clostridia</taxon>
        <taxon>Eubacteriales</taxon>
        <taxon>Clostridiales Family XVII. Incertae Sedis</taxon>
        <taxon>Sulfobacillus</taxon>
    </lineage>
</organism>
<evidence type="ECO:0000313" key="4">
    <source>
        <dbReference type="EMBL" id="AEW05759.1"/>
    </source>
</evidence>
<proteinExistence type="predicted"/>
<comment type="pathway">
    <text evidence="1">Cofactor biosynthesis; adenosylcobalamin biosynthesis.</text>
</comment>
<dbReference type="PANTHER" id="PTHR36925:SF1">
    <property type="entry name" value="COBALT-PRECORRIN-6A REDUCTASE"/>
    <property type="match status" value="1"/>
</dbReference>
<reference evidence="4 5" key="2">
    <citation type="journal article" date="2012" name="Stand. Genomic Sci.">
        <title>Complete genome sequence of the moderately thermophilic mineral-sulfide-oxidizing firmicute Sulfobacillus acidophilus type strain (NAL(T)).</title>
        <authorList>
            <person name="Anderson I."/>
            <person name="Chertkov O."/>
            <person name="Chen A."/>
            <person name="Saunders E."/>
            <person name="Lapidus A."/>
            <person name="Nolan M."/>
            <person name="Lucas S."/>
            <person name="Hammon N."/>
            <person name="Deshpande S."/>
            <person name="Cheng J.F."/>
            <person name="Han C."/>
            <person name="Tapia R."/>
            <person name="Goodwin L.A."/>
            <person name="Pitluck S."/>
            <person name="Liolios K."/>
            <person name="Pagani I."/>
            <person name="Ivanova N."/>
            <person name="Mikhailova N."/>
            <person name="Pati A."/>
            <person name="Palaniappan K."/>
            <person name="Land M."/>
            <person name="Pan C."/>
            <person name="Rohde M."/>
            <person name="Pukall R."/>
            <person name="Goker M."/>
            <person name="Detter J.C."/>
            <person name="Woyke T."/>
            <person name="Bristow J."/>
            <person name="Eisen J.A."/>
            <person name="Markowitz V."/>
            <person name="Hugenholtz P."/>
            <person name="Kyrpides N.C."/>
            <person name="Klenk H.P."/>
            <person name="Mavromatis K."/>
        </authorList>
    </citation>
    <scope>NUCLEOTIDE SEQUENCE [LARGE SCALE GENOMIC DNA]</scope>
    <source>
        <strain evidence="5">ATCC 700253 / DSM 10332 / NAL</strain>
    </source>
</reference>
<reference evidence="5" key="1">
    <citation type="submission" date="2011-12" db="EMBL/GenBank/DDBJ databases">
        <title>The complete genome of chromosome of Sulfobacillus acidophilus DSM 10332.</title>
        <authorList>
            <person name="Lucas S."/>
            <person name="Han J."/>
            <person name="Lapidus A."/>
            <person name="Bruce D."/>
            <person name="Goodwin L."/>
            <person name="Pitluck S."/>
            <person name="Peters L."/>
            <person name="Kyrpides N."/>
            <person name="Mavromatis K."/>
            <person name="Ivanova N."/>
            <person name="Mikhailova N."/>
            <person name="Chertkov O."/>
            <person name="Saunders E."/>
            <person name="Detter J.C."/>
            <person name="Tapia R."/>
            <person name="Han C."/>
            <person name="Land M."/>
            <person name="Hauser L."/>
            <person name="Markowitz V."/>
            <person name="Cheng J.-F."/>
            <person name="Hugenholtz P."/>
            <person name="Woyke T."/>
            <person name="Wu D."/>
            <person name="Pukall R."/>
            <person name="Gehrich-Schroeter G."/>
            <person name="Schneider S."/>
            <person name="Klenk H.-P."/>
            <person name="Eisen J.A."/>
        </authorList>
    </citation>
    <scope>NUCLEOTIDE SEQUENCE [LARGE SCALE GENOMIC DNA]</scope>
    <source>
        <strain evidence="5">ATCC 700253 / DSM 10332 / NAL</strain>
    </source>
</reference>
<dbReference type="PROSITE" id="PS51014">
    <property type="entry name" value="COBK_CBIJ"/>
    <property type="match status" value="1"/>
</dbReference>
<dbReference type="KEGG" id="sap:Sulac_2289"/>
<evidence type="ECO:0000256" key="3">
    <source>
        <dbReference type="ARBA" id="ARBA00023002"/>
    </source>
</evidence>
<dbReference type="PATRIC" id="fig|679936.5.peg.2372"/>
<dbReference type="InterPro" id="IPR003723">
    <property type="entry name" value="Precorrin-6x_reduct"/>
</dbReference>
<evidence type="ECO:0000313" key="5">
    <source>
        <dbReference type="Proteomes" id="UP000005439"/>
    </source>
</evidence>
<dbReference type="PANTHER" id="PTHR36925">
    <property type="entry name" value="COBALT-PRECORRIN-6A REDUCTASE"/>
    <property type="match status" value="1"/>
</dbReference>
<keyword evidence="2" id="KW-0169">Cobalamin biosynthesis</keyword>
<dbReference type="Pfam" id="PF02571">
    <property type="entry name" value="CbiJ"/>
    <property type="match status" value="1"/>
</dbReference>
<gene>
    <name evidence="4" type="ordered locus">Sulac_2289</name>
</gene>
<evidence type="ECO:0000256" key="2">
    <source>
        <dbReference type="ARBA" id="ARBA00022573"/>
    </source>
</evidence>